<evidence type="ECO:0000256" key="2">
    <source>
        <dbReference type="ARBA" id="ARBA00022692"/>
    </source>
</evidence>
<dbReference type="Gene3D" id="2.60.120.260">
    <property type="entry name" value="Galactose-binding domain-like"/>
    <property type="match status" value="1"/>
</dbReference>
<feature type="domain" description="SUN" evidence="7">
    <location>
        <begin position="125"/>
        <end position="301"/>
    </location>
</feature>
<dbReference type="InterPro" id="IPR045120">
    <property type="entry name" value="Suco/Slp1-like"/>
</dbReference>
<feature type="region of interest" description="Disordered" evidence="5">
    <location>
        <begin position="391"/>
        <end position="449"/>
    </location>
</feature>
<feature type="region of interest" description="Disordered" evidence="5">
    <location>
        <begin position="92"/>
        <end position="135"/>
    </location>
</feature>
<feature type="region of interest" description="Disordered" evidence="5">
    <location>
        <begin position="463"/>
        <end position="602"/>
    </location>
</feature>
<keyword evidence="9" id="KW-1185">Reference proteome</keyword>
<name>A0A409X1S8_9AGAR</name>
<dbReference type="Proteomes" id="UP000284706">
    <property type="component" value="Unassembled WGS sequence"/>
</dbReference>
<feature type="signal peptide" evidence="6">
    <location>
        <begin position="1"/>
        <end position="21"/>
    </location>
</feature>
<dbReference type="AlphaFoldDB" id="A0A409X1S8"/>
<keyword evidence="4" id="KW-0472">Membrane</keyword>
<dbReference type="PANTHER" id="PTHR12953">
    <property type="entry name" value="MEMBRANE PROTEIN CH1 RELATED"/>
    <property type="match status" value="1"/>
</dbReference>
<feature type="compositionally biased region" description="Low complexity" evidence="5">
    <location>
        <begin position="407"/>
        <end position="433"/>
    </location>
</feature>
<accession>A0A409X1S8</accession>
<dbReference type="GO" id="GO:0034975">
    <property type="term" value="P:protein folding in endoplasmic reticulum"/>
    <property type="evidence" value="ECO:0007669"/>
    <property type="project" value="TreeGrafter"/>
</dbReference>
<dbReference type="PANTHER" id="PTHR12953:SF0">
    <property type="entry name" value="SUN DOMAIN-CONTAINING OSSIFICATION FACTOR"/>
    <property type="match status" value="1"/>
</dbReference>
<reference evidence="8 9" key="1">
    <citation type="journal article" date="2018" name="Evol. Lett.">
        <title>Horizontal gene cluster transfer increased hallucinogenic mushroom diversity.</title>
        <authorList>
            <person name="Reynolds H.T."/>
            <person name="Vijayakumar V."/>
            <person name="Gluck-Thaler E."/>
            <person name="Korotkin H.B."/>
            <person name="Matheny P.B."/>
            <person name="Slot J.C."/>
        </authorList>
    </citation>
    <scope>NUCLEOTIDE SEQUENCE [LARGE SCALE GENOMIC DNA]</scope>
    <source>
        <strain evidence="8 9">SRW20</strain>
    </source>
</reference>
<keyword evidence="3" id="KW-1133">Transmembrane helix</keyword>
<evidence type="ECO:0000313" key="9">
    <source>
        <dbReference type="Proteomes" id="UP000284706"/>
    </source>
</evidence>
<feature type="chain" id="PRO_5019049271" description="SUN domain-containing protein" evidence="6">
    <location>
        <begin position="22"/>
        <end position="602"/>
    </location>
</feature>
<dbReference type="EMBL" id="NHYE01004419">
    <property type="protein sequence ID" value="PPQ84735.1"/>
    <property type="molecule type" value="Genomic_DNA"/>
</dbReference>
<protein>
    <recommendedName>
        <fullName evidence="7">SUN domain-containing protein</fullName>
    </recommendedName>
</protein>
<keyword evidence="2" id="KW-0812">Transmembrane</keyword>
<evidence type="ECO:0000313" key="8">
    <source>
        <dbReference type="EMBL" id="PPQ84735.1"/>
    </source>
</evidence>
<evidence type="ECO:0000256" key="3">
    <source>
        <dbReference type="ARBA" id="ARBA00022989"/>
    </source>
</evidence>
<feature type="non-terminal residue" evidence="8">
    <location>
        <position position="602"/>
    </location>
</feature>
<dbReference type="Pfam" id="PF07738">
    <property type="entry name" value="Sad1_UNC"/>
    <property type="match status" value="1"/>
</dbReference>
<sequence length="602" mass="64344">MVAALPLSLLALLFACPLVLGANANESEEQRSSPNDPFRALALQKPKPKADEHPVCCLRPLSAPEPVDDGMLLSFEEWKMKQLESEAVPVSLPKLNTSNGTDPYTERTPGDAYAPIPPTEDSPTPADWDPHHHHDSADLLLSQPQFRVPLTDRFNYASLDCSARVHTAHRSAKSPSSILSSKKDRYMLSPCDKTREKQFVVVELCEDIRIDTVQLANFEFFSGVFKDFTVSVSKTYTTQPEDWTVVATYRAKNVRGVQSFRWPTSSSSRDFYRFIRIDFLSHYGTEYYCPVSLLRVYGLTHLEEWKWEVWEAESRQRLVEAQRRGVLALPVGEEKTVVAAAPVVAAPAVVVESGDVSSEAAAAQSSEASSAQNTAVPAPHANRSNLKAYIPENHISQGPPPPVAEISSSGSTSSPASHTTLSHSQDQNQNQSQIKEQLKNHSTDTYASSLSSSSSISVSVQSIPTQNIPSSTSSPITASTSSMTPYVSQQSNTASGSATAPNVNVSSPAASASPSPSVSTETLSSTGSSSAQASSSTLIHSSAVPGSDSSATTPTPTPTIVVSLPSPPIQGPPPPPPIPPSVQHPPPPPPPPPHPSPSSPPS</sequence>
<evidence type="ECO:0000256" key="6">
    <source>
        <dbReference type="SAM" id="SignalP"/>
    </source>
</evidence>
<dbReference type="PROSITE" id="PS51469">
    <property type="entry name" value="SUN"/>
    <property type="match status" value="1"/>
</dbReference>
<feature type="compositionally biased region" description="Low complexity" evidence="5">
    <location>
        <begin position="500"/>
        <end position="564"/>
    </location>
</feature>
<dbReference type="GO" id="GO:0016020">
    <property type="term" value="C:membrane"/>
    <property type="evidence" value="ECO:0007669"/>
    <property type="project" value="InterPro"/>
</dbReference>
<evidence type="ECO:0000256" key="5">
    <source>
        <dbReference type="SAM" id="MobiDB-lite"/>
    </source>
</evidence>
<comment type="subcellular location">
    <subcellularLocation>
        <location evidence="1">Endomembrane system</location>
    </subcellularLocation>
</comment>
<feature type="compositionally biased region" description="Polar residues" evidence="5">
    <location>
        <begin position="486"/>
        <end position="499"/>
    </location>
</feature>
<evidence type="ECO:0000256" key="4">
    <source>
        <dbReference type="ARBA" id="ARBA00023136"/>
    </source>
</evidence>
<dbReference type="OrthoDB" id="266334at2759"/>
<dbReference type="InterPro" id="IPR012919">
    <property type="entry name" value="SUN_dom"/>
</dbReference>
<organism evidence="8 9">
    <name type="scientific">Gymnopilus dilepis</name>
    <dbReference type="NCBI Taxonomy" id="231916"/>
    <lineage>
        <taxon>Eukaryota</taxon>
        <taxon>Fungi</taxon>
        <taxon>Dikarya</taxon>
        <taxon>Basidiomycota</taxon>
        <taxon>Agaricomycotina</taxon>
        <taxon>Agaricomycetes</taxon>
        <taxon>Agaricomycetidae</taxon>
        <taxon>Agaricales</taxon>
        <taxon>Agaricineae</taxon>
        <taxon>Hymenogastraceae</taxon>
        <taxon>Gymnopilus</taxon>
    </lineage>
</organism>
<dbReference type="GO" id="GO:0005737">
    <property type="term" value="C:cytoplasm"/>
    <property type="evidence" value="ECO:0007669"/>
    <property type="project" value="TreeGrafter"/>
</dbReference>
<feature type="compositionally biased region" description="Pro residues" evidence="5">
    <location>
        <begin position="565"/>
        <end position="602"/>
    </location>
</feature>
<dbReference type="GO" id="GO:0012505">
    <property type="term" value="C:endomembrane system"/>
    <property type="evidence" value="ECO:0007669"/>
    <property type="project" value="UniProtKB-SubCell"/>
</dbReference>
<feature type="compositionally biased region" description="Low complexity" evidence="5">
    <location>
        <begin position="463"/>
        <end position="485"/>
    </location>
</feature>
<proteinExistence type="predicted"/>
<comment type="caution">
    <text evidence="8">The sequence shown here is derived from an EMBL/GenBank/DDBJ whole genome shotgun (WGS) entry which is preliminary data.</text>
</comment>
<keyword evidence="6" id="KW-0732">Signal</keyword>
<evidence type="ECO:0000256" key="1">
    <source>
        <dbReference type="ARBA" id="ARBA00004308"/>
    </source>
</evidence>
<evidence type="ECO:0000259" key="7">
    <source>
        <dbReference type="PROSITE" id="PS51469"/>
    </source>
</evidence>
<gene>
    <name evidence="8" type="ORF">CVT26_014745</name>
</gene>
<dbReference type="InParanoid" id="A0A409X1S8"/>